<dbReference type="NCBIfam" id="TIGR00741">
    <property type="entry name" value="yfiA"/>
    <property type="match status" value="1"/>
</dbReference>
<protein>
    <recommendedName>
        <fullName evidence="2">Ribosome hibernation promoting factor</fullName>
        <shortName evidence="2">HPF</shortName>
    </recommendedName>
</protein>
<dbReference type="CDD" id="cd00552">
    <property type="entry name" value="RaiA"/>
    <property type="match status" value="1"/>
</dbReference>
<name>A0A133YGP9_9FIRM</name>
<dbReference type="InterPro" id="IPR038416">
    <property type="entry name" value="Ribosom_S30AE_C_sf"/>
</dbReference>
<comment type="caution">
    <text evidence="4">The sequence shown here is derived from an EMBL/GenBank/DDBJ whole genome shotgun (WGS) entry which is preliminary data.</text>
</comment>
<dbReference type="GO" id="GO:0043024">
    <property type="term" value="F:ribosomal small subunit binding"/>
    <property type="evidence" value="ECO:0007669"/>
    <property type="project" value="TreeGrafter"/>
</dbReference>
<dbReference type="EMBL" id="LSCV01000003">
    <property type="protein sequence ID" value="KXB42337.1"/>
    <property type="molecule type" value="Genomic_DNA"/>
</dbReference>
<dbReference type="GO" id="GO:0022627">
    <property type="term" value="C:cytosolic small ribosomal subunit"/>
    <property type="evidence" value="ECO:0007669"/>
    <property type="project" value="TreeGrafter"/>
</dbReference>
<accession>A0A133YGP9</accession>
<sequence>MHERSVAYMKFSLKGINVKISDRMKEHCTKKIAKLERSLSAQDQLEAKFTAVNNSVTCELTLKIAGHFYRTEANVTDAVVAFDQALDLMERKLRKHKTRILKLHHNSEGLKRFYATMAEDFAKEEDADTPKISKHKQFHIDAMDEEEALLQMQLLGHSFFAYLNADSGKVNIIYARKQGEYGILELDY</sequence>
<dbReference type="OrthoDB" id="9794975at2"/>
<gene>
    <name evidence="2" type="primary">hpf</name>
    <name evidence="4" type="ORF">HMPREF1872_00320</name>
</gene>
<dbReference type="InterPro" id="IPR032528">
    <property type="entry name" value="Ribosom_S30AE_C"/>
</dbReference>
<evidence type="ECO:0000313" key="5">
    <source>
        <dbReference type="Proteomes" id="UP000070080"/>
    </source>
</evidence>
<dbReference type="Gene3D" id="3.30.160.100">
    <property type="entry name" value="Ribosome hibernation promotion factor-like"/>
    <property type="match status" value="1"/>
</dbReference>
<dbReference type="Pfam" id="PF02482">
    <property type="entry name" value="Ribosomal_S30AE"/>
    <property type="match status" value="1"/>
</dbReference>
<dbReference type="HAMAP" id="MF_00839">
    <property type="entry name" value="HPF"/>
    <property type="match status" value="1"/>
</dbReference>
<dbReference type="STRING" id="1497955.HMPREF1872_00320"/>
<dbReference type="Pfam" id="PF16321">
    <property type="entry name" value="Ribosom_S30AE_C"/>
    <property type="match status" value="1"/>
</dbReference>
<dbReference type="InterPro" id="IPR003489">
    <property type="entry name" value="RHF/RaiA"/>
</dbReference>
<organism evidence="4 5">
    <name type="scientific">Amygdalobacter nucleatus</name>
    <dbReference type="NCBI Taxonomy" id="3029274"/>
    <lineage>
        <taxon>Bacteria</taxon>
        <taxon>Bacillati</taxon>
        <taxon>Bacillota</taxon>
        <taxon>Clostridia</taxon>
        <taxon>Eubacteriales</taxon>
        <taxon>Oscillospiraceae</taxon>
        <taxon>Amygdalobacter</taxon>
    </lineage>
</organism>
<dbReference type="InterPro" id="IPR034694">
    <property type="entry name" value="HPF_long/plastid"/>
</dbReference>
<evidence type="ECO:0000256" key="2">
    <source>
        <dbReference type="HAMAP-Rule" id="MF_00839"/>
    </source>
</evidence>
<dbReference type="InterPro" id="IPR050574">
    <property type="entry name" value="HPF/YfiA_ribosome-assoc"/>
</dbReference>
<comment type="subcellular location">
    <subcellularLocation>
        <location evidence="2">Cytoplasm</location>
    </subcellularLocation>
</comment>
<dbReference type="GO" id="GO:0045900">
    <property type="term" value="P:negative regulation of translational elongation"/>
    <property type="evidence" value="ECO:0007669"/>
    <property type="project" value="TreeGrafter"/>
</dbReference>
<feature type="domain" description="Sigma 54 modulation/S30EA ribosomal protein C-terminal" evidence="3">
    <location>
        <begin position="129"/>
        <end position="183"/>
    </location>
</feature>
<comment type="similarity">
    <text evidence="2">Belongs to the HPF/YfiA ribosome-associated protein family. Long HPF subfamily.</text>
</comment>
<reference evidence="5" key="1">
    <citation type="submission" date="2016-01" db="EMBL/GenBank/DDBJ databases">
        <authorList>
            <person name="Mitreva M."/>
            <person name="Pepin K.H."/>
            <person name="Mihindukulasuriya K.A."/>
            <person name="Fulton R."/>
            <person name="Fronick C."/>
            <person name="O'Laughlin M."/>
            <person name="Miner T."/>
            <person name="Herter B."/>
            <person name="Rosa B.A."/>
            <person name="Cordes M."/>
            <person name="Tomlinson C."/>
            <person name="Wollam A."/>
            <person name="Palsikar V.B."/>
            <person name="Mardis E.R."/>
            <person name="Wilson R.K."/>
        </authorList>
    </citation>
    <scope>NUCLEOTIDE SEQUENCE [LARGE SCALE GENOMIC DNA]</scope>
    <source>
        <strain evidence="5">KA00274</strain>
    </source>
</reference>
<keyword evidence="2" id="KW-0963">Cytoplasm</keyword>
<comment type="function">
    <text evidence="2">Required for dimerization of active 70S ribosomes into 100S ribosomes in stationary phase; 100S ribosomes are translationally inactive and sometimes present during exponential growth.</text>
</comment>
<dbReference type="InterPro" id="IPR036567">
    <property type="entry name" value="RHF-like"/>
</dbReference>
<dbReference type="SUPFAM" id="SSF69754">
    <property type="entry name" value="Ribosome binding protein Y (YfiA homologue)"/>
    <property type="match status" value="1"/>
</dbReference>
<evidence type="ECO:0000259" key="3">
    <source>
        <dbReference type="Pfam" id="PF16321"/>
    </source>
</evidence>
<evidence type="ECO:0000313" key="4">
    <source>
        <dbReference type="EMBL" id="KXB42337.1"/>
    </source>
</evidence>
<keyword evidence="1 2" id="KW-0810">Translation regulation</keyword>
<comment type="subunit">
    <text evidence="2">Interacts with 100S ribosomes.</text>
</comment>
<evidence type="ECO:0000256" key="1">
    <source>
        <dbReference type="ARBA" id="ARBA00022845"/>
    </source>
</evidence>
<proteinExistence type="inferred from homology"/>
<dbReference type="PANTHER" id="PTHR33231:SF1">
    <property type="entry name" value="30S RIBOSOMAL PROTEIN"/>
    <property type="match status" value="1"/>
</dbReference>
<dbReference type="AlphaFoldDB" id="A0A133YGP9"/>
<keyword evidence="5" id="KW-1185">Reference proteome</keyword>
<dbReference type="Proteomes" id="UP000070080">
    <property type="component" value="Unassembled WGS sequence"/>
</dbReference>
<dbReference type="PANTHER" id="PTHR33231">
    <property type="entry name" value="30S RIBOSOMAL PROTEIN"/>
    <property type="match status" value="1"/>
</dbReference>
<dbReference type="Gene3D" id="3.30.505.50">
    <property type="entry name" value="Sigma 54 modulation/S30EA ribosomal protein, C-terminal domain"/>
    <property type="match status" value="1"/>
</dbReference>